<dbReference type="SMART" id="SM00043">
    <property type="entry name" value="CY"/>
    <property type="match status" value="1"/>
</dbReference>
<sequence length="114" mass="12770">MKSYSASLFLVLLLPILAIAQNENQVGSWKPIADVDDPHIQEIGKFAVKENNLESKNNFVYKRVVSGKSQVASGINYHLVIEVKDGSLDAQYQAVVLEKKWEHSKQLVSFKPLS</sequence>
<dbReference type="CDD" id="cd00042">
    <property type="entry name" value="CY"/>
    <property type="match status" value="1"/>
</dbReference>
<dbReference type="Pfam" id="PF16845">
    <property type="entry name" value="SQAPI"/>
    <property type="match status" value="1"/>
</dbReference>
<dbReference type="InterPro" id="IPR046350">
    <property type="entry name" value="Cystatin_sf"/>
</dbReference>
<protein>
    <submittedName>
        <fullName evidence="6 7">Cysteine proteinase inhibitor 8-like</fullName>
    </submittedName>
</protein>
<feature type="chain" id="PRO_5044638452" evidence="3">
    <location>
        <begin position="21"/>
        <end position="114"/>
    </location>
</feature>
<keyword evidence="5" id="KW-1185">Reference proteome</keyword>
<evidence type="ECO:0000256" key="3">
    <source>
        <dbReference type="SAM" id="SignalP"/>
    </source>
</evidence>
<keyword evidence="1" id="KW-0646">Protease inhibitor</keyword>
<dbReference type="Gene3D" id="3.10.450.10">
    <property type="match status" value="1"/>
</dbReference>
<dbReference type="PANTHER" id="PTHR47364:SF2">
    <property type="entry name" value="CYSTEINE PROTEINASE INHIBITOR 5"/>
    <property type="match status" value="1"/>
</dbReference>
<dbReference type="GeneID" id="111432616"/>
<dbReference type="AlphaFoldDB" id="A0A6J1EBF5"/>
<dbReference type="InterPro" id="IPR000010">
    <property type="entry name" value="Cystatin_dom"/>
</dbReference>
<dbReference type="SMR" id="A0A6J1EBF5"/>
<dbReference type="SUPFAM" id="SSF54403">
    <property type="entry name" value="Cystatin/monellin"/>
    <property type="match status" value="1"/>
</dbReference>
<reference evidence="6 7" key="1">
    <citation type="submission" date="2025-04" db="UniProtKB">
        <authorList>
            <consortium name="RefSeq"/>
        </authorList>
    </citation>
    <scope>IDENTIFICATION</scope>
    <source>
        <tissue evidence="6 7">Young leaves</tissue>
    </source>
</reference>
<organism evidence="5 6">
    <name type="scientific">Cucurbita moschata</name>
    <name type="common">Winter crookneck squash</name>
    <name type="synonym">Cucurbita pepo var. moschata</name>
    <dbReference type="NCBI Taxonomy" id="3662"/>
    <lineage>
        <taxon>Eukaryota</taxon>
        <taxon>Viridiplantae</taxon>
        <taxon>Streptophyta</taxon>
        <taxon>Embryophyta</taxon>
        <taxon>Tracheophyta</taxon>
        <taxon>Spermatophyta</taxon>
        <taxon>Magnoliopsida</taxon>
        <taxon>eudicotyledons</taxon>
        <taxon>Gunneridae</taxon>
        <taxon>Pentapetalae</taxon>
        <taxon>rosids</taxon>
        <taxon>fabids</taxon>
        <taxon>Cucurbitales</taxon>
        <taxon>Cucurbitaceae</taxon>
        <taxon>Cucurbiteae</taxon>
        <taxon>Cucurbita</taxon>
    </lineage>
</organism>
<dbReference type="KEGG" id="cmos:111432635"/>
<evidence type="ECO:0000313" key="5">
    <source>
        <dbReference type="Proteomes" id="UP000504609"/>
    </source>
</evidence>
<dbReference type="Proteomes" id="UP000504609">
    <property type="component" value="Unplaced"/>
</dbReference>
<evidence type="ECO:0000256" key="2">
    <source>
        <dbReference type="ARBA" id="ARBA00022704"/>
    </source>
</evidence>
<name>A0A6J1EBF5_CUCMO</name>
<evidence type="ECO:0000313" key="7">
    <source>
        <dbReference type="RefSeq" id="XP_022925350.1"/>
    </source>
</evidence>
<evidence type="ECO:0000313" key="6">
    <source>
        <dbReference type="RefSeq" id="XP_022925327.1"/>
    </source>
</evidence>
<dbReference type="RefSeq" id="XP_022925350.1">
    <property type="nucleotide sequence ID" value="XM_023069582.1"/>
</dbReference>
<dbReference type="RefSeq" id="XP_022925327.1">
    <property type="nucleotide sequence ID" value="XM_023069559.1"/>
</dbReference>
<accession>A0A6J1EBF5</accession>
<evidence type="ECO:0000259" key="4">
    <source>
        <dbReference type="SMART" id="SM00043"/>
    </source>
</evidence>
<feature type="domain" description="Cystatin" evidence="4">
    <location>
        <begin position="24"/>
        <end position="113"/>
    </location>
</feature>
<gene>
    <name evidence="6" type="primary">LOC111432616</name>
    <name evidence="7" type="synonym">LOC111432635</name>
</gene>
<dbReference type="PANTHER" id="PTHR47364">
    <property type="entry name" value="CYSTEINE PROTEINASE INHIBITOR 5"/>
    <property type="match status" value="1"/>
</dbReference>
<evidence type="ECO:0000256" key="1">
    <source>
        <dbReference type="ARBA" id="ARBA00022690"/>
    </source>
</evidence>
<keyword evidence="2" id="KW-0789">Thiol protease inhibitor</keyword>
<dbReference type="GO" id="GO:0004869">
    <property type="term" value="F:cysteine-type endopeptidase inhibitor activity"/>
    <property type="evidence" value="ECO:0007669"/>
    <property type="project" value="UniProtKB-KW"/>
</dbReference>
<keyword evidence="3" id="KW-0732">Signal</keyword>
<dbReference type="KEGG" id="cmos:111432616"/>
<proteinExistence type="predicted"/>
<dbReference type="InterPro" id="IPR018073">
    <property type="entry name" value="Prot_inh_cystat_CS"/>
</dbReference>
<feature type="signal peptide" evidence="3">
    <location>
        <begin position="1"/>
        <end position="20"/>
    </location>
</feature>
<dbReference type="PROSITE" id="PS00287">
    <property type="entry name" value="CYSTATIN"/>
    <property type="match status" value="1"/>
</dbReference>